<feature type="region of interest" description="Disordered" evidence="1">
    <location>
        <begin position="63"/>
        <end position="131"/>
    </location>
</feature>
<evidence type="ECO:0000256" key="2">
    <source>
        <dbReference type="SAM" id="SignalP"/>
    </source>
</evidence>
<evidence type="ECO:0000256" key="1">
    <source>
        <dbReference type="SAM" id="MobiDB-lite"/>
    </source>
</evidence>
<evidence type="ECO:0008006" key="5">
    <source>
        <dbReference type="Google" id="ProtNLM"/>
    </source>
</evidence>
<feature type="chain" id="PRO_5005466752" description="Lipoprotein" evidence="2">
    <location>
        <begin position="24"/>
        <end position="131"/>
    </location>
</feature>
<feature type="compositionally biased region" description="Low complexity" evidence="1">
    <location>
        <begin position="75"/>
        <end position="101"/>
    </location>
</feature>
<dbReference type="Proteomes" id="UP000064967">
    <property type="component" value="Chromosome"/>
</dbReference>
<reference evidence="3 4" key="1">
    <citation type="submission" date="2015-08" db="EMBL/GenBank/DDBJ databases">
        <authorList>
            <person name="Babu N.S."/>
            <person name="Beckwith C.J."/>
            <person name="Beseler K.G."/>
            <person name="Brison A."/>
            <person name="Carone J.V."/>
            <person name="Caskin T.P."/>
            <person name="Diamond M."/>
            <person name="Durham M.E."/>
            <person name="Foxe J.M."/>
            <person name="Go M."/>
            <person name="Henderson B.A."/>
            <person name="Jones I.B."/>
            <person name="McGettigan J.A."/>
            <person name="Micheletti S.J."/>
            <person name="Nasrallah M.E."/>
            <person name="Ortiz D."/>
            <person name="Piller C.R."/>
            <person name="Privatt S.R."/>
            <person name="Schneider S.L."/>
            <person name="Sharp S."/>
            <person name="Smith T.C."/>
            <person name="Stanton J.D."/>
            <person name="Ullery H.E."/>
            <person name="Wilson R.J."/>
            <person name="Serrano M.G."/>
            <person name="Buck G."/>
            <person name="Lee V."/>
            <person name="Wang Y."/>
            <person name="Carvalho R."/>
            <person name="Voegtly L."/>
            <person name="Shi R."/>
            <person name="Duckworth R."/>
            <person name="Johnson A."/>
            <person name="Loviza R."/>
            <person name="Walstead R."/>
            <person name="Shah Z."/>
            <person name="Kiflezghi M."/>
            <person name="Wade K."/>
            <person name="Ball S.L."/>
            <person name="Bradley K.W."/>
            <person name="Asai D.J."/>
            <person name="Bowman C.A."/>
            <person name="Russell D.A."/>
            <person name="Pope W.H."/>
            <person name="Jacobs-Sera D."/>
            <person name="Hendrix R.W."/>
            <person name="Hatfull G.F."/>
        </authorList>
    </citation>
    <scope>NUCLEOTIDE SEQUENCE [LARGE SCALE GENOMIC DNA]</scope>
    <source>
        <strain evidence="3 4">DSM 27648</strain>
    </source>
</reference>
<sequence length="131" mass="13005">MKVRRNTSALRMLVVLGPVAAFALFPAACSSNSEQAAGGECFLATDCAPGLICIEQRDGTRRCSDDLTSVVGKPPGEAGAAATDGGDGEAAAPGDASGGDDAATKPDTSKPDTSTPDTSVPDTSTPDTSTD</sequence>
<feature type="signal peptide" evidence="2">
    <location>
        <begin position="1"/>
        <end position="23"/>
    </location>
</feature>
<evidence type="ECO:0000313" key="3">
    <source>
        <dbReference type="EMBL" id="AKV01798.1"/>
    </source>
</evidence>
<dbReference type="AlphaFoldDB" id="A0A0K1Q7S8"/>
<dbReference type="KEGG" id="llu:AKJ09_08461"/>
<gene>
    <name evidence="3" type="ORF">AKJ09_08461</name>
</gene>
<organism evidence="3 4">
    <name type="scientific">Labilithrix luteola</name>
    <dbReference type="NCBI Taxonomy" id="1391654"/>
    <lineage>
        <taxon>Bacteria</taxon>
        <taxon>Pseudomonadati</taxon>
        <taxon>Myxococcota</taxon>
        <taxon>Polyangia</taxon>
        <taxon>Polyangiales</taxon>
        <taxon>Labilitrichaceae</taxon>
        <taxon>Labilithrix</taxon>
    </lineage>
</organism>
<name>A0A0K1Q7S8_9BACT</name>
<accession>A0A0K1Q7S8</accession>
<dbReference type="EMBL" id="CP012333">
    <property type="protein sequence ID" value="AKV01798.1"/>
    <property type="molecule type" value="Genomic_DNA"/>
</dbReference>
<protein>
    <recommendedName>
        <fullName evidence="5">Lipoprotein</fullName>
    </recommendedName>
</protein>
<evidence type="ECO:0000313" key="4">
    <source>
        <dbReference type="Proteomes" id="UP000064967"/>
    </source>
</evidence>
<keyword evidence="2" id="KW-0732">Signal</keyword>
<feature type="compositionally biased region" description="Low complexity" evidence="1">
    <location>
        <begin position="111"/>
        <end position="131"/>
    </location>
</feature>
<dbReference type="RefSeq" id="WP_146652825.1">
    <property type="nucleotide sequence ID" value="NZ_CP012333.1"/>
</dbReference>
<proteinExistence type="predicted"/>
<keyword evidence="4" id="KW-1185">Reference proteome</keyword>